<evidence type="ECO:0000313" key="2">
    <source>
        <dbReference type="Proteomes" id="UP000321378"/>
    </source>
</evidence>
<organism evidence="1 2">
    <name type="scientific">Leptotrichia trevisanii</name>
    <dbReference type="NCBI Taxonomy" id="109328"/>
    <lineage>
        <taxon>Bacteria</taxon>
        <taxon>Fusobacteriati</taxon>
        <taxon>Fusobacteriota</taxon>
        <taxon>Fusobacteriia</taxon>
        <taxon>Fusobacteriales</taxon>
        <taxon>Leptotrichiaceae</taxon>
        <taxon>Leptotrichia</taxon>
    </lineage>
</organism>
<evidence type="ECO:0000313" key="1">
    <source>
        <dbReference type="EMBL" id="BBM52539.1"/>
    </source>
</evidence>
<dbReference type="AlphaFoldDB" id="A0A510KLD9"/>
<dbReference type="RefSeq" id="WP_158663011.1">
    <property type="nucleotide sequence ID" value="NZ_AP019840.1"/>
</dbReference>
<sequence length="56" mass="6970">MFIKIRDSIFRKDEINEIKRYKNKIIVKKKSLRYSVITFKNEEESEKEYERISKNL</sequence>
<proteinExistence type="predicted"/>
<protein>
    <submittedName>
        <fullName evidence="1">Uncharacterized protein</fullName>
    </submittedName>
</protein>
<name>A0A510KLD9_9FUSO</name>
<dbReference type="Proteomes" id="UP000321378">
    <property type="component" value="Chromosome"/>
</dbReference>
<dbReference type="EMBL" id="AP019840">
    <property type="protein sequence ID" value="BBM52539.1"/>
    <property type="molecule type" value="Genomic_DNA"/>
</dbReference>
<accession>A0A510KLD9</accession>
<gene>
    <name evidence="1" type="ORF">JMUB3935_1518</name>
</gene>
<reference evidence="1 2" key="1">
    <citation type="submission" date="2019-07" db="EMBL/GenBank/DDBJ databases">
        <title>Complete Genome Sequence of Leptotrichia trevisanii Strain JMUB3935.</title>
        <authorList>
            <person name="Watanabe S."/>
            <person name="Cui L."/>
        </authorList>
    </citation>
    <scope>NUCLEOTIDE SEQUENCE [LARGE SCALE GENOMIC DNA]</scope>
    <source>
        <strain evidence="1 2">JMUB3935</strain>
    </source>
</reference>